<dbReference type="OrthoDB" id="9814270at2"/>
<dbReference type="Proteomes" id="UP000006242">
    <property type="component" value="Unassembled WGS sequence"/>
</dbReference>
<dbReference type="SUPFAM" id="SSF81653">
    <property type="entry name" value="Calcium ATPase, transduction domain A"/>
    <property type="match status" value="1"/>
</dbReference>
<dbReference type="GO" id="GO:0016887">
    <property type="term" value="F:ATP hydrolysis activity"/>
    <property type="evidence" value="ECO:0007669"/>
    <property type="project" value="InterPro"/>
</dbReference>
<dbReference type="SUPFAM" id="SSF47240">
    <property type="entry name" value="Ferritin-like"/>
    <property type="match status" value="1"/>
</dbReference>
<dbReference type="PANTHER" id="PTHR43520">
    <property type="entry name" value="ATP7, ISOFORM B"/>
    <property type="match status" value="1"/>
</dbReference>
<dbReference type="SMART" id="SM00746">
    <property type="entry name" value="TRASH"/>
    <property type="match status" value="1"/>
</dbReference>
<feature type="transmembrane region" description="Helical" evidence="11">
    <location>
        <begin position="216"/>
        <end position="243"/>
    </location>
</feature>
<evidence type="ECO:0000256" key="2">
    <source>
        <dbReference type="ARBA" id="ARBA00006024"/>
    </source>
</evidence>
<dbReference type="Gene3D" id="2.70.150.10">
    <property type="entry name" value="Calcium-transporting ATPase, cytoplasmic transduction domain A"/>
    <property type="match status" value="1"/>
</dbReference>
<dbReference type="CDD" id="cd02094">
    <property type="entry name" value="P-type_ATPase_Cu-like"/>
    <property type="match status" value="1"/>
</dbReference>
<evidence type="ECO:0000259" key="12">
    <source>
        <dbReference type="SMART" id="SM00746"/>
    </source>
</evidence>
<feature type="transmembrane region" description="Helical" evidence="11">
    <location>
        <begin position="152"/>
        <end position="171"/>
    </location>
</feature>
<dbReference type="InterPro" id="IPR027256">
    <property type="entry name" value="P-typ_ATPase_IB"/>
</dbReference>
<evidence type="ECO:0000256" key="9">
    <source>
        <dbReference type="ARBA" id="ARBA00022989"/>
    </source>
</evidence>
<dbReference type="STRING" id="1033802.SSPSH_000962"/>
<dbReference type="InterPro" id="IPR018303">
    <property type="entry name" value="ATPase_P-typ_P_site"/>
</dbReference>
<dbReference type="InterPro" id="IPR023299">
    <property type="entry name" value="ATPase_P-typ_cyto_dom_N"/>
</dbReference>
<dbReference type="eggNOG" id="COG2217">
    <property type="taxonomic scope" value="Bacteria"/>
</dbReference>
<feature type="transmembrane region" description="Helical" evidence="11">
    <location>
        <begin position="255"/>
        <end position="273"/>
    </location>
</feature>
<keyword evidence="8" id="KW-1278">Translocase</keyword>
<keyword evidence="3 11" id="KW-1003">Cell membrane</keyword>
<dbReference type="SFLD" id="SFLDF00027">
    <property type="entry name" value="p-type_atpase"/>
    <property type="match status" value="1"/>
</dbReference>
<dbReference type="InterPro" id="IPR011017">
    <property type="entry name" value="TRASH_dom"/>
</dbReference>
<dbReference type="InterPro" id="IPR036412">
    <property type="entry name" value="HAD-like_sf"/>
</dbReference>
<feature type="transmembrane region" description="Helical" evidence="11">
    <location>
        <begin position="436"/>
        <end position="459"/>
    </location>
</feature>
<dbReference type="SFLD" id="SFLDS00003">
    <property type="entry name" value="Haloacid_Dehalogenase"/>
    <property type="match status" value="1"/>
</dbReference>
<gene>
    <name evidence="13" type="ORF">SSPSH_000962</name>
</gene>
<dbReference type="Gene3D" id="3.40.1110.10">
    <property type="entry name" value="Calcium-transporting ATPase, cytoplasmic domain N"/>
    <property type="match status" value="1"/>
</dbReference>
<dbReference type="SUPFAM" id="SSF81665">
    <property type="entry name" value="Calcium ATPase, transmembrane domain M"/>
    <property type="match status" value="1"/>
</dbReference>
<dbReference type="InterPro" id="IPR023298">
    <property type="entry name" value="ATPase_P-typ_TM_dom_sf"/>
</dbReference>
<dbReference type="InterPro" id="IPR045800">
    <property type="entry name" value="HMBD"/>
</dbReference>
<dbReference type="PROSITE" id="PS00154">
    <property type="entry name" value="ATPASE_E1_E2"/>
    <property type="match status" value="1"/>
</dbReference>
<dbReference type="GO" id="GO:0060003">
    <property type="term" value="P:copper ion export"/>
    <property type="evidence" value="ECO:0007669"/>
    <property type="project" value="UniProtKB-ARBA"/>
</dbReference>
<organism evidence="13 14">
    <name type="scientific">Salinisphaera shabanensis E1L3A</name>
    <dbReference type="NCBI Taxonomy" id="1033802"/>
    <lineage>
        <taxon>Bacteria</taxon>
        <taxon>Pseudomonadati</taxon>
        <taxon>Pseudomonadota</taxon>
        <taxon>Gammaproteobacteria</taxon>
        <taxon>Salinisphaerales</taxon>
        <taxon>Salinisphaeraceae</taxon>
        <taxon>Salinisphaera</taxon>
    </lineage>
</organism>
<proteinExistence type="inferred from homology"/>
<keyword evidence="10 11" id="KW-0472">Membrane</keyword>
<dbReference type="GO" id="GO:0005524">
    <property type="term" value="F:ATP binding"/>
    <property type="evidence" value="ECO:0007669"/>
    <property type="project" value="UniProtKB-UniRule"/>
</dbReference>
<evidence type="ECO:0000256" key="11">
    <source>
        <dbReference type="RuleBase" id="RU362081"/>
    </source>
</evidence>
<dbReference type="GO" id="GO:0055070">
    <property type="term" value="P:copper ion homeostasis"/>
    <property type="evidence" value="ECO:0007669"/>
    <property type="project" value="TreeGrafter"/>
</dbReference>
<feature type="transmembrane region" description="Helical" evidence="11">
    <location>
        <begin position="408"/>
        <end position="430"/>
    </location>
</feature>
<dbReference type="InterPro" id="IPR059000">
    <property type="entry name" value="ATPase_P-type_domA"/>
</dbReference>
<evidence type="ECO:0000256" key="4">
    <source>
        <dbReference type="ARBA" id="ARBA00022692"/>
    </source>
</evidence>
<feature type="domain" description="TRASH" evidence="12">
    <location>
        <begin position="17"/>
        <end position="54"/>
    </location>
</feature>
<dbReference type="RefSeq" id="WP_006913794.1">
    <property type="nucleotide sequence ID" value="NZ_AFNV02000005.1"/>
</dbReference>
<dbReference type="GO" id="GO:0016491">
    <property type="term" value="F:oxidoreductase activity"/>
    <property type="evidence" value="ECO:0007669"/>
    <property type="project" value="InterPro"/>
</dbReference>
<dbReference type="Pfam" id="PF00702">
    <property type="entry name" value="Hydrolase"/>
    <property type="match status" value="1"/>
</dbReference>
<dbReference type="PRINTS" id="PR00943">
    <property type="entry name" value="CUATPASE"/>
</dbReference>
<feature type="transmembrane region" description="Helical" evidence="11">
    <location>
        <begin position="183"/>
        <end position="204"/>
    </location>
</feature>
<dbReference type="PRINTS" id="PR00119">
    <property type="entry name" value="CATATPASE"/>
</dbReference>
<evidence type="ECO:0000256" key="8">
    <source>
        <dbReference type="ARBA" id="ARBA00022967"/>
    </source>
</evidence>
<keyword evidence="4 11" id="KW-0812">Transmembrane</keyword>
<sequence>MTDCCHQDADHDDTVKDPVCGMSVVPGEKPQYDYNGQTYHFCCARCRDRFATDPESFLNPVKDDTPAPPGTRYICPMCPGVESDGPAECPKCGMALEPAKPPKRQTQYTCPMHPEIVEDKPGDCPKCGMALEPTTVSPDTEDPELKAMQRRFWISLPLAGAVFILAMGDMIPGLDLHSWLGAGFGWLQFALATPVVFYCGGFAFKRAWQSVVNASPNMWTLIALGVGAAYGFSLFALLLPGLLPDAFIQDGHTPLYFEAAAVIITLILLGQVMEARARGATSRALSALLDLAPPSAHRLDDEGNETDVALDDLTQGDRLRVRPGEKVPVDGVIVDGRSTLDESMITGEPEPQSKQPGDTVTGGTVNQTGGFVMQAESVGDDTVLSRIVDMVAAAQRSRAPIQGMADKVASVFVPAVVLCAVAAFAVWALVGPEPALSHALVAAISVLIIACPCALGLATPMSVMVGIGRGAREGVLIRDAEALERMQDVDVLLMDKTGTLTEGAPRLVGIETAADFDETELLRLAATLERASEHPLARAICNAASEQELSLGEAAEFESVTGQGVGGRIDYHDVQIGNAALMKDKSIDTGALDTRAEERRGRGETVMWVAVDGALAGFVAVADPIKANTRDAVAILHEAGLRLVMLTGDSEATAQAVARELGIDEVHAGALPEDKHALVEKLQQQGHRVAMAGDGVNDAPALAQADVGIAMGTGTDIAMESAPITLVKGDLRGIAKAQQLSAQSMRNIRQNLFFAFAYNGAGVPIAAGVLYPLLGTMLSPMLAAAAMSLSSVSVITNALRLRRASL</sequence>
<feature type="transmembrane region" description="Helical" evidence="11">
    <location>
        <begin position="752"/>
        <end position="774"/>
    </location>
</feature>
<dbReference type="Pfam" id="PF19335">
    <property type="entry name" value="HMBD"/>
    <property type="match status" value="2"/>
</dbReference>
<dbReference type="FunFam" id="2.70.150.10:FF:000020">
    <property type="entry name" value="Copper-exporting P-type ATPase A"/>
    <property type="match status" value="1"/>
</dbReference>
<dbReference type="SUPFAM" id="SSF56784">
    <property type="entry name" value="HAD-like"/>
    <property type="match status" value="1"/>
</dbReference>
<comment type="similarity">
    <text evidence="2 11">Belongs to the cation transport ATPase (P-type) (TC 3.A.3) family. Type IB subfamily.</text>
</comment>
<dbReference type="InterPro" id="IPR023214">
    <property type="entry name" value="HAD_sf"/>
</dbReference>
<dbReference type="InterPro" id="IPR007029">
    <property type="entry name" value="YHS_dom"/>
</dbReference>
<evidence type="ECO:0000256" key="6">
    <source>
        <dbReference type="ARBA" id="ARBA00022741"/>
    </source>
</evidence>
<dbReference type="SFLD" id="SFLDG00002">
    <property type="entry name" value="C1.7:_P-type_atpase_like"/>
    <property type="match status" value="1"/>
</dbReference>
<dbReference type="Gene3D" id="1.10.620.20">
    <property type="entry name" value="Ribonucleotide Reductase, subunit A"/>
    <property type="match status" value="1"/>
</dbReference>
<dbReference type="GO" id="GO:0005507">
    <property type="term" value="F:copper ion binding"/>
    <property type="evidence" value="ECO:0007669"/>
    <property type="project" value="TreeGrafter"/>
</dbReference>
<evidence type="ECO:0000256" key="1">
    <source>
        <dbReference type="ARBA" id="ARBA00004651"/>
    </source>
</evidence>
<comment type="caution">
    <text evidence="13">The sequence shown here is derived from an EMBL/GenBank/DDBJ whole genome shotgun (WGS) entry which is preliminary data.</text>
</comment>
<keyword evidence="9 11" id="KW-1133">Transmembrane helix</keyword>
<comment type="subcellular location">
    <subcellularLocation>
        <location evidence="1">Cell membrane</location>
        <topology evidence="1">Multi-pass membrane protein</topology>
    </subcellularLocation>
</comment>
<dbReference type="GO" id="GO:0005886">
    <property type="term" value="C:plasma membrane"/>
    <property type="evidence" value="ECO:0007669"/>
    <property type="project" value="UniProtKB-SubCell"/>
</dbReference>
<name>F7Q8T2_9GAMM</name>
<evidence type="ECO:0000256" key="10">
    <source>
        <dbReference type="ARBA" id="ARBA00023136"/>
    </source>
</evidence>
<protein>
    <submittedName>
        <fullName evidence="13">Heavy-metal transporting P-type ATPase protein</fullName>
    </submittedName>
</protein>
<dbReference type="InterPro" id="IPR009078">
    <property type="entry name" value="Ferritin-like_SF"/>
</dbReference>
<dbReference type="NCBIfam" id="TIGR01525">
    <property type="entry name" value="ATPase-IB_hvy"/>
    <property type="match status" value="1"/>
</dbReference>
<dbReference type="NCBIfam" id="TIGR01494">
    <property type="entry name" value="ATPase_P-type"/>
    <property type="match status" value="1"/>
</dbReference>
<keyword evidence="5 11" id="KW-0479">Metal-binding</keyword>
<keyword evidence="6 11" id="KW-0547">Nucleotide-binding</keyword>
<dbReference type="Pfam" id="PF04945">
    <property type="entry name" value="YHS"/>
    <property type="match status" value="1"/>
</dbReference>
<reference evidence="13 14" key="1">
    <citation type="journal article" date="2011" name="J. Bacteriol.">
        <title>Genome sequence of Salinisphaera shabanensis, a gammaproteobacterium from the harsh, variable environment of the brine-seawater interface of the Shaban Deep in the Red Sea.</title>
        <authorList>
            <person name="Antunes A."/>
            <person name="Alam I."/>
            <person name="Bajic V.B."/>
            <person name="Stingl U."/>
        </authorList>
    </citation>
    <scope>NUCLEOTIDE SEQUENCE [LARGE SCALE GENOMIC DNA]</scope>
    <source>
        <strain evidence="13 14">E1L3A</strain>
    </source>
</reference>
<accession>F7Q8T2</accession>
<evidence type="ECO:0000256" key="5">
    <source>
        <dbReference type="ARBA" id="ARBA00022723"/>
    </source>
</evidence>
<dbReference type="InterPro" id="IPR012348">
    <property type="entry name" value="RNR-like"/>
</dbReference>
<dbReference type="GO" id="GO:0043682">
    <property type="term" value="F:P-type divalent copper transporter activity"/>
    <property type="evidence" value="ECO:0007669"/>
    <property type="project" value="TreeGrafter"/>
</dbReference>
<evidence type="ECO:0000256" key="7">
    <source>
        <dbReference type="ARBA" id="ARBA00022840"/>
    </source>
</evidence>
<keyword evidence="14" id="KW-1185">Reference proteome</keyword>
<dbReference type="PANTHER" id="PTHR43520:SF8">
    <property type="entry name" value="P-TYPE CU(+) TRANSPORTER"/>
    <property type="match status" value="1"/>
</dbReference>
<evidence type="ECO:0000313" key="13">
    <source>
        <dbReference type="EMBL" id="ERJ20098.1"/>
    </source>
</evidence>
<dbReference type="InterPro" id="IPR001757">
    <property type="entry name" value="P_typ_ATPase"/>
</dbReference>
<dbReference type="Pfam" id="PF00122">
    <property type="entry name" value="E1-E2_ATPase"/>
    <property type="match status" value="1"/>
</dbReference>
<dbReference type="AlphaFoldDB" id="F7Q8T2"/>
<dbReference type="InterPro" id="IPR008250">
    <property type="entry name" value="ATPase_P-typ_transduc_dom_A_sf"/>
</dbReference>
<dbReference type="InterPro" id="IPR044492">
    <property type="entry name" value="P_typ_ATPase_HD_dom"/>
</dbReference>
<evidence type="ECO:0000256" key="3">
    <source>
        <dbReference type="ARBA" id="ARBA00022475"/>
    </source>
</evidence>
<dbReference type="NCBIfam" id="TIGR01511">
    <property type="entry name" value="ATPase-IB1_Cu"/>
    <property type="match status" value="1"/>
</dbReference>
<dbReference type="EMBL" id="AFNV02000005">
    <property type="protein sequence ID" value="ERJ20098.1"/>
    <property type="molecule type" value="Genomic_DNA"/>
</dbReference>
<keyword evidence="7 11" id="KW-0067">ATP-binding</keyword>
<reference evidence="13 14" key="2">
    <citation type="journal article" date="2013" name="PLoS ONE">
        <title>INDIGO - INtegrated Data Warehouse of MIcrobial GenOmes with Examples from the Red Sea Extremophiles.</title>
        <authorList>
            <person name="Alam I."/>
            <person name="Antunes A."/>
            <person name="Kamau A.A."/>
            <person name="Ba Alawi W."/>
            <person name="Kalkatawi M."/>
            <person name="Stingl U."/>
            <person name="Bajic V.B."/>
        </authorList>
    </citation>
    <scope>NUCLEOTIDE SEQUENCE [LARGE SCALE GENOMIC DNA]</scope>
    <source>
        <strain evidence="13 14">E1L3A</strain>
    </source>
</reference>
<feature type="transmembrane region" description="Helical" evidence="11">
    <location>
        <begin position="780"/>
        <end position="799"/>
    </location>
</feature>
<evidence type="ECO:0000313" key="14">
    <source>
        <dbReference type="Proteomes" id="UP000006242"/>
    </source>
</evidence>
<dbReference type="Gene3D" id="3.40.50.1000">
    <property type="entry name" value="HAD superfamily/HAD-like"/>
    <property type="match status" value="1"/>
</dbReference>